<dbReference type="EMBL" id="LUKE01000001">
    <property type="protein sequence ID" value="KYG65984.1"/>
    <property type="molecule type" value="Genomic_DNA"/>
</dbReference>
<name>A0A150WNT2_BDEBC</name>
<gene>
    <name evidence="10" type="ORF">AZI86_02640</name>
</gene>
<keyword evidence="11" id="KW-1185">Reference proteome</keyword>
<comment type="similarity">
    <text evidence="1 6 7">Belongs to the peptidase S8 family.</text>
</comment>
<dbReference type="PRINTS" id="PR00723">
    <property type="entry name" value="SUBTILISIN"/>
</dbReference>
<dbReference type="InterPro" id="IPR023828">
    <property type="entry name" value="Peptidase_S8_Ser-AS"/>
</dbReference>
<feature type="signal peptide" evidence="8">
    <location>
        <begin position="1"/>
        <end position="24"/>
    </location>
</feature>
<keyword evidence="2 6" id="KW-0645">Protease</keyword>
<dbReference type="Pfam" id="PF00082">
    <property type="entry name" value="Peptidase_S8"/>
    <property type="match status" value="1"/>
</dbReference>
<evidence type="ECO:0000256" key="3">
    <source>
        <dbReference type="ARBA" id="ARBA00022801"/>
    </source>
</evidence>
<feature type="active site" description="Charge relay system" evidence="5 6">
    <location>
        <position position="418"/>
    </location>
</feature>
<organism evidence="10 11">
    <name type="scientific">Bdellovibrio bacteriovorus</name>
    <dbReference type="NCBI Taxonomy" id="959"/>
    <lineage>
        <taxon>Bacteria</taxon>
        <taxon>Pseudomonadati</taxon>
        <taxon>Bdellovibrionota</taxon>
        <taxon>Bdellovibrionia</taxon>
        <taxon>Bdellovibrionales</taxon>
        <taxon>Pseudobdellovibrionaceae</taxon>
        <taxon>Bdellovibrio</taxon>
    </lineage>
</organism>
<dbReference type="PROSITE" id="PS51257">
    <property type="entry name" value="PROKAR_LIPOPROTEIN"/>
    <property type="match status" value="1"/>
</dbReference>
<dbReference type="PANTHER" id="PTHR43399">
    <property type="entry name" value="SUBTILISIN-RELATED"/>
    <property type="match status" value="1"/>
</dbReference>
<dbReference type="InterPro" id="IPR051048">
    <property type="entry name" value="Peptidase_S8/S53_subtilisin"/>
</dbReference>
<reference evidence="10 11" key="1">
    <citation type="submission" date="2016-03" db="EMBL/GenBank/DDBJ databases">
        <authorList>
            <person name="Ploux O."/>
        </authorList>
    </citation>
    <scope>NUCLEOTIDE SEQUENCE [LARGE SCALE GENOMIC DNA]</scope>
    <source>
        <strain evidence="10 11">R0</strain>
    </source>
</reference>
<feature type="active site" description="Charge relay system" evidence="5 6">
    <location>
        <position position="235"/>
    </location>
</feature>
<keyword evidence="8" id="KW-0732">Signal</keyword>
<dbReference type="InterPro" id="IPR000209">
    <property type="entry name" value="Peptidase_S8/S53_dom"/>
</dbReference>
<dbReference type="PROSITE" id="PS51892">
    <property type="entry name" value="SUBTILASE"/>
    <property type="match status" value="1"/>
</dbReference>
<dbReference type="GO" id="GO:0006508">
    <property type="term" value="P:proteolysis"/>
    <property type="evidence" value="ECO:0007669"/>
    <property type="project" value="UniProtKB-KW"/>
</dbReference>
<feature type="chain" id="PRO_5007573365" evidence="8">
    <location>
        <begin position="25"/>
        <end position="475"/>
    </location>
</feature>
<evidence type="ECO:0000256" key="6">
    <source>
        <dbReference type="PROSITE-ProRule" id="PRU01240"/>
    </source>
</evidence>
<dbReference type="PROSITE" id="PS00136">
    <property type="entry name" value="SUBTILASE_ASP"/>
    <property type="match status" value="1"/>
</dbReference>
<dbReference type="Gene3D" id="3.40.50.200">
    <property type="entry name" value="Peptidase S8/S53 domain"/>
    <property type="match status" value="1"/>
</dbReference>
<dbReference type="SUPFAM" id="SSF52743">
    <property type="entry name" value="Subtilisin-like"/>
    <property type="match status" value="1"/>
</dbReference>
<dbReference type="AlphaFoldDB" id="A0A150WNT2"/>
<evidence type="ECO:0000313" key="10">
    <source>
        <dbReference type="EMBL" id="KYG65984.1"/>
    </source>
</evidence>
<feature type="domain" description="Peptidase S8/S53" evidence="9">
    <location>
        <begin position="160"/>
        <end position="459"/>
    </location>
</feature>
<evidence type="ECO:0000259" key="9">
    <source>
        <dbReference type="Pfam" id="PF00082"/>
    </source>
</evidence>
<dbReference type="InterPro" id="IPR022398">
    <property type="entry name" value="Peptidase_S8_His-AS"/>
</dbReference>
<evidence type="ECO:0000256" key="1">
    <source>
        <dbReference type="ARBA" id="ARBA00011073"/>
    </source>
</evidence>
<accession>A0A150WNT2</accession>
<dbReference type="InterPro" id="IPR036852">
    <property type="entry name" value="Peptidase_S8/S53_dom_sf"/>
</dbReference>
<dbReference type="PANTHER" id="PTHR43399:SF4">
    <property type="entry name" value="CELL WALL-ASSOCIATED PROTEASE"/>
    <property type="match status" value="1"/>
</dbReference>
<keyword evidence="4 6" id="KW-0720">Serine protease</keyword>
<protein>
    <submittedName>
        <fullName evidence="10">Protease</fullName>
    </submittedName>
</protein>
<dbReference type="PROSITE" id="PS00137">
    <property type="entry name" value="SUBTILASE_HIS"/>
    <property type="match status" value="1"/>
</dbReference>
<proteinExistence type="inferred from homology"/>
<dbReference type="InterPro" id="IPR023827">
    <property type="entry name" value="Peptidase_S8_Asp-AS"/>
</dbReference>
<dbReference type="Proteomes" id="UP000075320">
    <property type="component" value="Unassembled WGS sequence"/>
</dbReference>
<evidence type="ECO:0000313" key="11">
    <source>
        <dbReference type="Proteomes" id="UP000075320"/>
    </source>
</evidence>
<evidence type="ECO:0000256" key="4">
    <source>
        <dbReference type="ARBA" id="ARBA00022825"/>
    </source>
</evidence>
<dbReference type="GO" id="GO:0004252">
    <property type="term" value="F:serine-type endopeptidase activity"/>
    <property type="evidence" value="ECO:0007669"/>
    <property type="project" value="UniProtKB-UniRule"/>
</dbReference>
<sequence length="475" mass="50720">MKKTMQYVSSAIFASCLMAGTAQANGKKQDLLVKLAPGFVEFQMAGAKVEKLTETWVRVQAPRGVSIQSLERNSAVEYVQPNYKITLMEDYSIQDPLRKAALAKMLSRNPEVGTLAKVDNPAIPDAPQSTSGADPLFAQQWGMKDIGVIDAWKVTRGNPDMVVAVIDTGVDYTHEDLLPNLWRNAGEIPNNGIDDDNNGYIDDVIGWDFVSNDNKPYDLAMEPIDILFKGGNPGHGTHCAGNVAARGNNGKGIAGVAPDVKIMSLRFISEKGQGTTADAIKAIRYAVDNGAKIMSNSWGSEGEEAGAPENQALRDTVQYAQDNGVLFIAAAGNGHKGVGYDNDNDAAPAYPASYNHDIIVSVAALDSSDKLGSFSNWGVTSVDIGAPGVKVFSTVVEQGYSDVVIDKYGFKATWDGTSMATPHVAGAAALYWSAHPEKTWQDVKAALLGSAKKIPALNNKVVSHGKLDVKALLNF</sequence>
<evidence type="ECO:0000256" key="8">
    <source>
        <dbReference type="SAM" id="SignalP"/>
    </source>
</evidence>
<dbReference type="InterPro" id="IPR034204">
    <property type="entry name" value="PfSUB1-like_cat_dom"/>
</dbReference>
<feature type="active site" description="Charge relay system" evidence="5 6">
    <location>
        <position position="167"/>
    </location>
</feature>
<evidence type="ECO:0000256" key="5">
    <source>
        <dbReference type="PIRSR" id="PIRSR615500-1"/>
    </source>
</evidence>
<evidence type="ECO:0000256" key="7">
    <source>
        <dbReference type="RuleBase" id="RU003355"/>
    </source>
</evidence>
<keyword evidence="3 6" id="KW-0378">Hydrolase</keyword>
<evidence type="ECO:0000256" key="2">
    <source>
        <dbReference type="ARBA" id="ARBA00022670"/>
    </source>
</evidence>
<dbReference type="CDD" id="cd07473">
    <property type="entry name" value="Peptidases_S8_Subtilisin_like"/>
    <property type="match status" value="1"/>
</dbReference>
<dbReference type="OrthoDB" id="5288680at2"/>
<dbReference type="PROSITE" id="PS00138">
    <property type="entry name" value="SUBTILASE_SER"/>
    <property type="match status" value="1"/>
</dbReference>
<comment type="caution">
    <text evidence="10">The sequence shown here is derived from an EMBL/GenBank/DDBJ whole genome shotgun (WGS) entry which is preliminary data.</text>
</comment>
<dbReference type="InterPro" id="IPR015500">
    <property type="entry name" value="Peptidase_S8_subtilisin-rel"/>
</dbReference>
<dbReference type="RefSeq" id="WP_061833544.1">
    <property type="nucleotide sequence ID" value="NZ_LUKE01000001.1"/>
</dbReference>